<dbReference type="AlphaFoldDB" id="A0A3A1YLP8"/>
<protein>
    <recommendedName>
        <fullName evidence="2">BD-FAE-like domain-containing protein</fullName>
    </recommendedName>
</protein>
<proteinExistence type="predicted"/>
<evidence type="ECO:0000256" key="1">
    <source>
        <dbReference type="SAM" id="MobiDB-lite"/>
    </source>
</evidence>
<feature type="domain" description="BD-FAE-like" evidence="2">
    <location>
        <begin position="237"/>
        <end position="343"/>
    </location>
</feature>
<sequence>MRVNKLFVFISLLGFLPSLDTRAEEIKSLNFIPEANYVDKTFMLGDKVIRVRAYENVLYLGAPTNPEYQRMNIYIPADYFAGKELNGYSQSTAPILLINRMDKFTSVAPEVLPALVVEPQVDVESQTEATTKKEQAEATATVKFSYQVDNRGLLVLGNKYNLTLNQQISTPQAIAKQLGNLVTTAKDGVSAIGEKVTSGIGYVTKSLNENNSNEQLEPTPTPSSGEASLDLPNLEGNLIAQALAQGYVVVSVGMRGSEAVNSQGQATGYAPASLVDAQAAVNYLAFNAASMPGDAKRIIALAGNGGANIISLLGMPLGTLIEEELADLQAAPSQGQVYAIALYAPYFNLEHADMAYEWGFSSVHEQQLRPLPGTSETASKAIPFTAKQLEISQELQHEFIHYVNNLNLGEAKQTYGLNPDGNGSFRTLIEHYFIQAAQEALEQTPELDLTLYPWLVVHEGKVTAMHTFAYQAAVGRANFPLFVDATDLSSPYNRLFAKQHFSKYQELHSPQQTHASQALVQAFNPSYYLQTQAPVTKFWWMRQGTFDNYYPIALPIIFAQQLQQQKVELDFKLVWNRANQVNYNLPELFAWIDKISHPNFVQKTGAAIKDSFQRLKSAISAEPSKE</sequence>
<feature type="compositionally biased region" description="Low complexity" evidence="1">
    <location>
        <begin position="208"/>
        <end position="217"/>
    </location>
</feature>
<evidence type="ECO:0000313" key="3">
    <source>
        <dbReference type="EMBL" id="RIY37920.1"/>
    </source>
</evidence>
<comment type="caution">
    <text evidence="3">The sequence shown here is derived from an EMBL/GenBank/DDBJ whole genome shotgun (WGS) entry which is preliminary data.</text>
</comment>
<name>A0A3A1YLP8_9GAMM</name>
<dbReference type="SUPFAM" id="SSF53474">
    <property type="entry name" value="alpha/beta-Hydrolases"/>
    <property type="match status" value="1"/>
</dbReference>
<evidence type="ECO:0000259" key="2">
    <source>
        <dbReference type="Pfam" id="PF20434"/>
    </source>
</evidence>
<dbReference type="Gene3D" id="3.40.50.1820">
    <property type="entry name" value="alpha/beta hydrolase"/>
    <property type="match status" value="1"/>
</dbReference>
<dbReference type="NCBIfam" id="NF041556">
    <property type="entry name" value="tannase_B"/>
    <property type="match status" value="1"/>
</dbReference>
<dbReference type="OrthoDB" id="5669225at2"/>
<dbReference type="InterPro" id="IPR049492">
    <property type="entry name" value="BD-FAE-like_dom"/>
</dbReference>
<gene>
    <name evidence="3" type="ORF">CKF59_01150</name>
</gene>
<dbReference type="InterPro" id="IPR048124">
    <property type="entry name" value="Tannase_B"/>
</dbReference>
<organism evidence="3 4">
    <name type="scientific">Psittacicella gerlachiana</name>
    <dbReference type="NCBI Taxonomy" id="2028574"/>
    <lineage>
        <taxon>Bacteria</taxon>
        <taxon>Pseudomonadati</taxon>
        <taxon>Pseudomonadota</taxon>
        <taxon>Gammaproteobacteria</taxon>
        <taxon>Pasteurellales</taxon>
        <taxon>Psittacicellaceae</taxon>
        <taxon>Psittacicella</taxon>
    </lineage>
</organism>
<accession>A0A3A1YLP8</accession>
<dbReference type="EMBL" id="NRJF01000029">
    <property type="protein sequence ID" value="RIY37920.1"/>
    <property type="molecule type" value="Genomic_DNA"/>
</dbReference>
<dbReference type="Proteomes" id="UP000265964">
    <property type="component" value="Unassembled WGS sequence"/>
</dbReference>
<dbReference type="InterPro" id="IPR029058">
    <property type="entry name" value="AB_hydrolase_fold"/>
</dbReference>
<feature type="region of interest" description="Disordered" evidence="1">
    <location>
        <begin position="208"/>
        <end position="230"/>
    </location>
</feature>
<reference evidence="3 4" key="1">
    <citation type="submission" date="2017-08" db="EMBL/GenBank/DDBJ databases">
        <title>Reclassification of Bisgaard taxon 37 and 44.</title>
        <authorList>
            <person name="Christensen H."/>
        </authorList>
    </citation>
    <scope>NUCLEOTIDE SEQUENCE [LARGE SCALE GENOMIC DNA]</scope>
    <source>
        <strain evidence="3 4">EEAB3T1</strain>
    </source>
</reference>
<dbReference type="RefSeq" id="WP_119534149.1">
    <property type="nucleotide sequence ID" value="NZ_NRJF01000029.1"/>
</dbReference>
<keyword evidence="4" id="KW-1185">Reference proteome</keyword>
<evidence type="ECO:0000313" key="4">
    <source>
        <dbReference type="Proteomes" id="UP000265964"/>
    </source>
</evidence>
<dbReference type="Pfam" id="PF20434">
    <property type="entry name" value="BD-FAE"/>
    <property type="match status" value="1"/>
</dbReference>